<evidence type="ECO:0000256" key="8">
    <source>
        <dbReference type="SAM" id="Coils"/>
    </source>
</evidence>
<evidence type="ECO:0000256" key="10">
    <source>
        <dbReference type="SAM" id="SignalP"/>
    </source>
</evidence>
<dbReference type="Proteomes" id="UP000694427">
    <property type="component" value="Unplaced"/>
</dbReference>
<name>A0A8C1MV52_CYPCA</name>
<reference evidence="11" key="2">
    <citation type="submission" date="2025-09" db="UniProtKB">
        <authorList>
            <consortium name="Ensembl"/>
        </authorList>
    </citation>
    <scope>IDENTIFICATION</scope>
</reference>
<reference evidence="11" key="1">
    <citation type="submission" date="2025-08" db="UniProtKB">
        <authorList>
            <consortium name="Ensembl"/>
        </authorList>
    </citation>
    <scope>IDENTIFICATION</scope>
</reference>
<feature type="coiled-coil region" evidence="8">
    <location>
        <begin position="334"/>
        <end position="361"/>
    </location>
</feature>
<protein>
    <recommendedName>
        <fullName evidence="7">MICOS complex subunit MIC60</fullName>
    </recommendedName>
    <alternativeName>
        <fullName evidence="7">Mitofilin</fullName>
    </alternativeName>
</protein>
<evidence type="ECO:0000256" key="4">
    <source>
        <dbReference type="ARBA" id="ARBA00022989"/>
    </source>
</evidence>
<dbReference type="GO" id="GO:0061617">
    <property type="term" value="C:MICOS complex"/>
    <property type="evidence" value="ECO:0007669"/>
    <property type="project" value="TreeGrafter"/>
</dbReference>
<feature type="signal peptide" evidence="10">
    <location>
        <begin position="1"/>
        <end position="25"/>
    </location>
</feature>
<keyword evidence="5 7" id="KW-0496">Mitochondrion</keyword>
<keyword evidence="3 7" id="KW-0999">Mitochondrion inner membrane</keyword>
<comment type="subcellular location">
    <subcellularLocation>
        <location evidence="7">Mitochondrion inner membrane</location>
        <topology evidence="7">Single-pass membrane protein</topology>
    </subcellularLocation>
</comment>
<evidence type="ECO:0000256" key="3">
    <source>
        <dbReference type="ARBA" id="ARBA00022792"/>
    </source>
</evidence>
<dbReference type="Pfam" id="PF09731">
    <property type="entry name" value="Mitofilin"/>
    <property type="match status" value="1"/>
</dbReference>
<dbReference type="PANTHER" id="PTHR15415:SF7">
    <property type="entry name" value="MICOS COMPLEX SUBUNIT MIC60"/>
    <property type="match status" value="1"/>
</dbReference>
<dbReference type="Ensembl" id="ENSCCRT00010090296.1">
    <property type="protein sequence ID" value="ENSCCRP00010081378.1"/>
    <property type="gene ID" value="ENSCCRG00010035561.1"/>
</dbReference>
<feature type="chain" id="PRO_5034314142" description="MICOS complex subunit MIC60" evidence="10">
    <location>
        <begin position="26"/>
        <end position="692"/>
    </location>
</feature>
<evidence type="ECO:0000313" key="11">
    <source>
        <dbReference type="Ensembl" id="ENSCCRP00010081378.1"/>
    </source>
</evidence>
<evidence type="ECO:0000256" key="5">
    <source>
        <dbReference type="ARBA" id="ARBA00023128"/>
    </source>
</evidence>
<evidence type="ECO:0000256" key="9">
    <source>
        <dbReference type="SAM" id="MobiDB-lite"/>
    </source>
</evidence>
<feature type="region of interest" description="Disordered" evidence="9">
    <location>
        <begin position="114"/>
        <end position="148"/>
    </location>
</feature>
<evidence type="ECO:0000256" key="1">
    <source>
        <dbReference type="ARBA" id="ARBA00010877"/>
    </source>
</evidence>
<dbReference type="GO" id="GO:0042407">
    <property type="term" value="P:cristae formation"/>
    <property type="evidence" value="ECO:0007669"/>
    <property type="project" value="TreeGrafter"/>
</dbReference>
<comment type="subunit">
    <text evidence="7">Component of the mitochondrial contact site and cristae organizing system (MICOS) complex.</text>
</comment>
<dbReference type="InterPro" id="IPR019133">
    <property type="entry name" value="MIC60"/>
</dbReference>
<keyword evidence="10" id="KW-0732">Signal</keyword>
<keyword evidence="8" id="KW-0175">Coiled coil</keyword>
<comment type="similarity">
    <text evidence="1 7">Belongs to the MICOS complex subunit Mic60 family.</text>
</comment>
<feature type="coiled-coil region" evidence="8">
    <location>
        <begin position="218"/>
        <end position="249"/>
    </location>
</feature>
<dbReference type="AlphaFoldDB" id="A0A8C1MV52"/>
<keyword evidence="6" id="KW-0472">Membrane</keyword>
<comment type="function">
    <text evidence="7">Component of the MICOS complex, a large protein complex of the mitochondrial inner membrane that plays crucial roles in the maintenance of crista junctions, inner membrane architecture, and formation of contact sites to the outer membrane.</text>
</comment>
<proteinExistence type="inferred from homology"/>
<evidence type="ECO:0000256" key="2">
    <source>
        <dbReference type="ARBA" id="ARBA00022692"/>
    </source>
</evidence>
<evidence type="ECO:0000256" key="7">
    <source>
        <dbReference type="RuleBase" id="RU363000"/>
    </source>
</evidence>
<feature type="compositionally biased region" description="Low complexity" evidence="9">
    <location>
        <begin position="133"/>
        <end position="146"/>
    </location>
</feature>
<sequence>CCSACEIMICLFVSLQQCVCGKVKAHPLQHCRRYTTAGGSGSTAGKIVVASLLTVGGGLGGTILYAKWDPKFRSNIEKSVPYSDQLFEMALGPPPPPLVPLQKKPIEPLQISSLSEASKESKQPKAKAKKSDPAPAEAPPAVEEAPAPTPQTLEVFVCVSALTAGLEESLGSSAKTTLQAIGAQEAALTAIARHTNKLKEAMDSETPPDEKSTQWKALNEALSDRARAMEEAEEALLKAKGELEKLRGVISSAKQSKIDAARPQILAAEENLHSMIVDLDKVVTKVQTAQTEAKIVSQYSELVNEAKAQFQQELANITPEIQANWKGLSGKLSADDLNSLIAHAHRRIDQLNRELAEQRVREQIHIEAALDQLKLEDQKALERAVVSALEHRREDMRLEQEKKVQEVREVMEAEMRTQLRRQAAAHTDHLRDVLKVQEQELREEAQEILNSKMMEQETHYRRITQEQLDTFTLDMSAAYARLKGIEEAIDSHVIAEEEARKAHQLWLSVEALNYTLKSAGADSPTEPLEGAVRAIKENCAENEFAQALATALPEESLSRGIYSEASLRARFYDIRRLARRVALIDETRNSLYQYFLSFLQSVLLFEREQVAPPAKLAPEDLDTFRLLAYATYSIERGDLELAAKFVNQLRGESQRVAQDWLKEARLTLETKQVIGLLSAYANAVGLGTTQAP</sequence>
<organism evidence="11 12">
    <name type="scientific">Cyprinus carpio</name>
    <name type="common">Common carp</name>
    <dbReference type="NCBI Taxonomy" id="7962"/>
    <lineage>
        <taxon>Eukaryota</taxon>
        <taxon>Metazoa</taxon>
        <taxon>Chordata</taxon>
        <taxon>Craniata</taxon>
        <taxon>Vertebrata</taxon>
        <taxon>Euteleostomi</taxon>
        <taxon>Actinopterygii</taxon>
        <taxon>Neopterygii</taxon>
        <taxon>Teleostei</taxon>
        <taxon>Ostariophysi</taxon>
        <taxon>Cypriniformes</taxon>
        <taxon>Cyprinidae</taxon>
        <taxon>Cyprininae</taxon>
        <taxon>Cyprinus</taxon>
    </lineage>
</organism>
<keyword evidence="12" id="KW-1185">Reference proteome</keyword>
<evidence type="ECO:0000313" key="12">
    <source>
        <dbReference type="Proteomes" id="UP000694427"/>
    </source>
</evidence>
<keyword evidence="2 7" id="KW-0812">Transmembrane</keyword>
<keyword evidence="4" id="KW-1133">Transmembrane helix</keyword>
<evidence type="ECO:0000256" key="6">
    <source>
        <dbReference type="ARBA" id="ARBA00023136"/>
    </source>
</evidence>
<dbReference type="PANTHER" id="PTHR15415">
    <property type="entry name" value="MITOFILIN"/>
    <property type="match status" value="1"/>
</dbReference>
<accession>A0A8C1MV52</accession>